<feature type="region of interest" description="Disordered" evidence="1">
    <location>
        <begin position="144"/>
        <end position="173"/>
    </location>
</feature>
<feature type="compositionally biased region" description="Basic residues" evidence="1">
    <location>
        <begin position="154"/>
        <end position="167"/>
    </location>
</feature>
<comment type="caution">
    <text evidence="2">The sequence shown here is derived from an EMBL/GenBank/DDBJ whole genome shotgun (WGS) entry which is preliminary data.</text>
</comment>
<proteinExistence type="predicted"/>
<name>A0A8J7D0Y3_9RHOB</name>
<sequence>MIQACPCDVIQIGDESPRERILWIDQEHGVLFLIDIDSNSAKPVVRKIEEVTDLLESGAGKVIDDPWLRAIADESSLPEKWRKHRDSSWKLISPLVEAQPKSFLDAHRAKIISQITVQEDVSRFTLYRQLRRYWQRGMTPNALLPDYKNSGGKGKTRSSGGRKRGRPPIHGIDGINVTPDIREKFRLSVRRIYAKNNNATWGDCCRWCIKEYFTDLVTDADTGRQEAVLRAERPTERQFKYWYEIDNNIFSVERQRRTPRVYDKDMRELLGSSRL</sequence>
<keyword evidence="3" id="KW-1185">Reference proteome</keyword>
<evidence type="ECO:0000313" key="2">
    <source>
        <dbReference type="EMBL" id="MBE3640108.1"/>
    </source>
</evidence>
<dbReference type="EMBL" id="JACVXA010000072">
    <property type="protein sequence ID" value="MBE3640108.1"/>
    <property type="molecule type" value="Genomic_DNA"/>
</dbReference>
<accession>A0A8J7D0Y3</accession>
<dbReference type="AlphaFoldDB" id="A0A8J7D0Y3"/>
<organism evidence="2 3">
    <name type="scientific">Mangrovicoccus algicola</name>
    <dbReference type="NCBI Taxonomy" id="2771008"/>
    <lineage>
        <taxon>Bacteria</taxon>
        <taxon>Pseudomonadati</taxon>
        <taxon>Pseudomonadota</taxon>
        <taxon>Alphaproteobacteria</taxon>
        <taxon>Rhodobacterales</taxon>
        <taxon>Paracoccaceae</taxon>
        <taxon>Mangrovicoccus</taxon>
    </lineage>
</organism>
<reference evidence="2" key="1">
    <citation type="submission" date="2020-09" db="EMBL/GenBank/DDBJ databases">
        <title>A novel bacterium of genus Mangrovicoccus, isolated from South China Sea.</title>
        <authorList>
            <person name="Huang H."/>
            <person name="Mo K."/>
            <person name="Hu Y."/>
        </authorList>
    </citation>
    <scope>NUCLEOTIDE SEQUENCE</scope>
    <source>
        <strain evidence="2">HB182678</strain>
    </source>
</reference>
<dbReference type="RefSeq" id="WP_193185669.1">
    <property type="nucleotide sequence ID" value="NZ_JACVXA010000072.1"/>
</dbReference>
<evidence type="ECO:0000256" key="1">
    <source>
        <dbReference type="SAM" id="MobiDB-lite"/>
    </source>
</evidence>
<dbReference type="Proteomes" id="UP000609121">
    <property type="component" value="Unassembled WGS sequence"/>
</dbReference>
<evidence type="ECO:0000313" key="3">
    <source>
        <dbReference type="Proteomes" id="UP000609121"/>
    </source>
</evidence>
<gene>
    <name evidence="2" type="ORF">ICN82_18030</name>
</gene>
<protein>
    <submittedName>
        <fullName evidence="2">Uncharacterized protein</fullName>
    </submittedName>
</protein>